<reference evidence="1" key="1">
    <citation type="submission" date="2014-09" db="EMBL/GenBank/DDBJ databases">
        <authorList>
            <person name="Magalhaes I.L.F."/>
            <person name="Oliveira U."/>
            <person name="Santos F.R."/>
            <person name="Vidigal T.H.D.A."/>
            <person name="Brescovit A.D."/>
            <person name="Santos A.J."/>
        </authorList>
    </citation>
    <scope>NUCLEOTIDE SEQUENCE</scope>
    <source>
        <tissue evidence="1">Shoot tissue taken approximately 20 cm above the soil surface</tissue>
    </source>
</reference>
<protein>
    <submittedName>
        <fullName evidence="1">Uncharacterized protein</fullName>
    </submittedName>
</protein>
<dbReference type="AlphaFoldDB" id="A0A0A8YHT1"/>
<organism evidence="1">
    <name type="scientific">Arundo donax</name>
    <name type="common">Giant reed</name>
    <name type="synonym">Donax arundinaceus</name>
    <dbReference type="NCBI Taxonomy" id="35708"/>
    <lineage>
        <taxon>Eukaryota</taxon>
        <taxon>Viridiplantae</taxon>
        <taxon>Streptophyta</taxon>
        <taxon>Embryophyta</taxon>
        <taxon>Tracheophyta</taxon>
        <taxon>Spermatophyta</taxon>
        <taxon>Magnoliopsida</taxon>
        <taxon>Liliopsida</taxon>
        <taxon>Poales</taxon>
        <taxon>Poaceae</taxon>
        <taxon>PACMAD clade</taxon>
        <taxon>Arundinoideae</taxon>
        <taxon>Arundineae</taxon>
        <taxon>Arundo</taxon>
    </lineage>
</organism>
<accession>A0A0A8YHT1</accession>
<reference evidence="1" key="2">
    <citation type="journal article" date="2015" name="Data Brief">
        <title>Shoot transcriptome of the giant reed, Arundo donax.</title>
        <authorList>
            <person name="Barrero R.A."/>
            <person name="Guerrero F.D."/>
            <person name="Moolhuijzen P."/>
            <person name="Goolsby J.A."/>
            <person name="Tidwell J."/>
            <person name="Bellgard S.E."/>
            <person name="Bellgard M.I."/>
        </authorList>
    </citation>
    <scope>NUCLEOTIDE SEQUENCE</scope>
    <source>
        <tissue evidence="1">Shoot tissue taken approximately 20 cm above the soil surface</tissue>
    </source>
</reference>
<proteinExistence type="predicted"/>
<evidence type="ECO:0000313" key="1">
    <source>
        <dbReference type="EMBL" id="JAD22222.1"/>
    </source>
</evidence>
<sequence>MRSHTQFVYLYSPKDESMSLSHARRAHSAVYAVGCELSTCQPSTVGFALSATRRVYILAVPKPCK</sequence>
<dbReference type="EMBL" id="GBRH01275673">
    <property type="protein sequence ID" value="JAD22222.1"/>
    <property type="molecule type" value="Transcribed_RNA"/>
</dbReference>
<name>A0A0A8YHT1_ARUDO</name>